<evidence type="ECO:0000259" key="11">
    <source>
        <dbReference type="Pfam" id="PF07884"/>
    </source>
</evidence>
<evidence type="ECO:0000256" key="2">
    <source>
        <dbReference type="ARBA" id="ARBA00006214"/>
    </source>
</evidence>
<evidence type="ECO:0000256" key="9">
    <source>
        <dbReference type="ARBA" id="ARBA00023284"/>
    </source>
</evidence>
<evidence type="ECO:0000256" key="3">
    <source>
        <dbReference type="ARBA" id="ARBA00022692"/>
    </source>
</evidence>
<keyword evidence="4" id="KW-0874">Quinone</keyword>
<keyword evidence="3 10" id="KW-0812">Transmembrane</keyword>
<evidence type="ECO:0000256" key="4">
    <source>
        <dbReference type="ARBA" id="ARBA00022719"/>
    </source>
</evidence>
<evidence type="ECO:0000313" key="12">
    <source>
        <dbReference type="EMBL" id="QDV33377.1"/>
    </source>
</evidence>
<evidence type="ECO:0000256" key="10">
    <source>
        <dbReference type="SAM" id="Phobius"/>
    </source>
</evidence>
<dbReference type="Gene3D" id="1.20.1440.130">
    <property type="entry name" value="VKOR domain"/>
    <property type="match status" value="1"/>
</dbReference>
<evidence type="ECO:0000256" key="5">
    <source>
        <dbReference type="ARBA" id="ARBA00022989"/>
    </source>
</evidence>
<comment type="subcellular location">
    <subcellularLocation>
        <location evidence="1">Membrane</location>
        <topology evidence="1">Multi-pass membrane protein</topology>
    </subcellularLocation>
</comment>
<keyword evidence="5 10" id="KW-1133">Transmembrane helix</keyword>
<dbReference type="RefSeq" id="WP_145267764.1">
    <property type="nucleotide sequence ID" value="NZ_CP036426.1"/>
</dbReference>
<proteinExistence type="inferred from homology"/>
<dbReference type="KEGG" id="tpla:ElP_12480"/>
<accession>A0A518GXR0</accession>
<dbReference type="InterPro" id="IPR012932">
    <property type="entry name" value="VKOR"/>
</dbReference>
<reference evidence="12 13" key="1">
    <citation type="submission" date="2019-02" db="EMBL/GenBank/DDBJ databases">
        <title>Deep-cultivation of Planctomycetes and their phenomic and genomic characterization uncovers novel biology.</title>
        <authorList>
            <person name="Wiegand S."/>
            <person name="Jogler M."/>
            <person name="Boedeker C."/>
            <person name="Pinto D."/>
            <person name="Vollmers J."/>
            <person name="Rivas-Marin E."/>
            <person name="Kohn T."/>
            <person name="Peeters S.H."/>
            <person name="Heuer A."/>
            <person name="Rast P."/>
            <person name="Oberbeckmann S."/>
            <person name="Bunk B."/>
            <person name="Jeske O."/>
            <person name="Meyerdierks A."/>
            <person name="Storesund J.E."/>
            <person name="Kallscheuer N."/>
            <person name="Luecker S."/>
            <person name="Lage O.M."/>
            <person name="Pohl T."/>
            <person name="Merkel B.J."/>
            <person name="Hornburger P."/>
            <person name="Mueller R.-W."/>
            <person name="Bruemmer F."/>
            <person name="Labrenz M."/>
            <person name="Spormann A.M."/>
            <person name="Op den Camp H."/>
            <person name="Overmann J."/>
            <person name="Amann R."/>
            <person name="Jetten M.S.M."/>
            <person name="Mascher T."/>
            <person name="Medema M.H."/>
            <person name="Devos D.P."/>
            <person name="Kaster A.-K."/>
            <person name="Ovreas L."/>
            <person name="Rohde M."/>
            <person name="Galperin M.Y."/>
            <person name="Jogler C."/>
        </authorList>
    </citation>
    <scope>NUCLEOTIDE SEQUENCE [LARGE SCALE GENOMIC DNA]</scope>
    <source>
        <strain evidence="12 13">ElP</strain>
    </source>
</reference>
<dbReference type="EMBL" id="CP036426">
    <property type="protein sequence ID" value="QDV33377.1"/>
    <property type="molecule type" value="Genomic_DNA"/>
</dbReference>
<sequence>MTPSLLSRQLRQGSSPFLRNRRAVAGLGLLAAGSMGLITLYQMGLIRHLPEPRLPGLDADRVDAAPEAYARMRLPMPDAPLGLVSYATTIALASAGGLDRSRTHPWLPIALLAKTAIDALQAGKLTWEQWDRHRAFCSWCLLAAGATAAALPLTIPEARDGLDRLIDELA</sequence>
<evidence type="ECO:0000313" key="13">
    <source>
        <dbReference type="Proteomes" id="UP000317835"/>
    </source>
</evidence>
<comment type="similarity">
    <text evidence="2">Belongs to the VKOR family.</text>
</comment>
<dbReference type="GO" id="GO:0048038">
    <property type="term" value="F:quinone binding"/>
    <property type="evidence" value="ECO:0007669"/>
    <property type="project" value="UniProtKB-KW"/>
</dbReference>
<dbReference type="AlphaFoldDB" id="A0A518GXR0"/>
<evidence type="ECO:0000256" key="6">
    <source>
        <dbReference type="ARBA" id="ARBA00023002"/>
    </source>
</evidence>
<dbReference type="OrthoDB" id="853192at2"/>
<keyword evidence="6" id="KW-0560">Oxidoreductase</keyword>
<keyword evidence="13" id="KW-1185">Reference proteome</keyword>
<dbReference type="Pfam" id="PF07884">
    <property type="entry name" value="VKOR"/>
    <property type="match status" value="1"/>
</dbReference>
<evidence type="ECO:0000256" key="1">
    <source>
        <dbReference type="ARBA" id="ARBA00004141"/>
    </source>
</evidence>
<feature type="domain" description="Vitamin K epoxide reductase" evidence="11">
    <location>
        <begin position="24"/>
        <end position="155"/>
    </location>
</feature>
<dbReference type="Proteomes" id="UP000317835">
    <property type="component" value="Chromosome"/>
</dbReference>
<dbReference type="GO" id="GO:0016020">
    <property type="term" value="C:membrane"/>
    <property type="evidence" value="ECO:0007669"/>
    <property type="project" value="UniProtKB-SubCell"/>
</dbReference>
<keyword evidence="8" id="KW-1015">Disulfide bond</keyword>
<gene>
    <name evidence="12" type="ORF">ElP_12480</name>
</gene>
<organism evidence="12 13">
    <name type="scientific">Tautonia plasticadhaerens</name>
    <dbReference type="NCBI Taxonomy" id="2527974"/>
    <lineage>
        <taxon>Bacteria</taxon>
        <taxon>Pseudomonadati</taxon>
        <taxon>Planctomycetota</taxon>
        <taxon>Planctomycetia</taxon>
        <taxon>Isosphaerales</taxon>
        <taxon>Isosphaeraceae</taxon>
        <taxon>Tautonia</taxon>
    </lineage>
</organism>
<keyword evidence="9" id="KW-0676">Redox-active center</keyword>
<dbReference type="GO" id="GO:0016491">
    <property type="term" value="F:oxidoreductase activity"/>
    <property type="evidence" value="ECO:0007669"/>
    <property type="project" value="UniProtKB-KW"/>
</dbReference>
<name>A0A518GXR0_9BACT</name>
<evidence type="ECO:0000256" key="7">
    <source>
        <dbReference type="ARBA" id="ARBA00023136"/>
    </source>
</evidence>
<feature type="transmembrane region" description="Helical" evidence="10">
    <location>
        <begin position="21"/>
        <end position="43"/>
    </location>
</feature>
<keyword evidence="7 10" id="KW-0472">Membrane</keyword>
<dbReference type="InterPro" id="IPR038354">
    <property type="entry name" value="VKOR_sf"/>
</dbReference>
<evidence type="ECO:0000256" key="8">
    <source>
        <dbReference type="ARBA" id="ARBA00023157"/>
    </source>
</evidence>
<protein>
    <submittedName>
        <fullName evidence="12">Vitamin K epoxide reductase family protein</fullName>
    </submittedName>
</protein>